<dbReference type="GO" id="GO:0003924">
    <property type="term" value="F:GTPase activity"/>
    <property type="evidence" value="ECO:0007669"/>
    <property type="project" value="InterPro"/>
</dbReference>
<proteinExistence type="inferred from homology"/>
<dbReference type="GO" id="GO:0005525">
    <property type="term" value="F:GTP binding"/>
    <property type="evidence" value="ECO:0007669"/>
    <property type="project" value="UniProtKB-KW"/>
</dbReference>
<evidence type="ECO:0000256" key="1">
    <source>
        <dbReference type="ARBA" id="ARBA00009625"/>
    </source>
</evidence>
<evidence type="ECO:0000256" key="4">
    <source>
        <dbReference type="ARBA" id="ARBA00023134"/>
    </source>
</evidence>
<dbReference type="PANTHER" id="PTHR43087:SF1">
    <property type="entry name" value="LAO_AO TRANSPORT SYSTEM ATPASE"/>
    <property type="match status" value="1"/>
</dbReference>
<keyword evidence="2" id="KW-0547">Nucleotide-binding</keyword>
<gene>
    <name evidence="7" type="primary">meaB</name>
    <name evidence="7" type="ORF">H8E41_06460</name>
</gene>
<comment type="caution">
    <text evidence="7">The sequence shown here is derived from an EMBL/GenBank/DDBJ whole genome shotgun (WGS) entry which is preliminary data.</text>
</comment>
<dbReference type="Pfam" id="PF03308">
    <property type="entry name" value="MeaB"/>
    <property type="match status" value="1"/>
</dbReference>
<dbReference type="EMBL" id="JACNJZ010000093">
    <property type="protein sequence ID" value="MBC8317531.1"/>
    <property type="molecule type" value="Genomic_DNA"/>
</dbReference>
<dbReference type="NCBIfam" id="TIGR00750">
    <property type="entry name" value="lao"/>
    <property type="match status" value="1"/>
</dbReference>
<evidence type="ECO:0000313" key="8">
    <source>
        <dbReference type="Proteomes" id="UP000614424"/>
    </source>
</evidence>
<evidence type="ECO:0000256" key="6">
    <source>
        <dbReference type="SAM" id="Coils"/>
    </source>
</evidence>
<dbReference type="AlphaFoldDB" id="A0A8J6NB30"/>
<accession>A0A8J6NB30</accession>
<evidence type="ECO:0000256" key="5">
    <source>
        <dbReference type="ARBA" id="ARBA00023186"/>
    </source>
</evidence>
<organism evidence="7 8">
    <name type="scientific">Candidatus Desulfobia pelagia</name>
    <dbReference type="NCBI Taxonomy" id="2841692"/>
    <lineage>
        <taxon>Bacteria</taxon>
        <taxon>Pseudomonadati</taxon>
        <taxon>Thermodesulfobacteriota</taxon>
        <taxon>Desulfobulbia</taxon>
        <taxon>Desulfobulbales</taxon>
        <taxon>Desulfobulbaceae</taxon>
        <taxon>Candidatus Desulfobia</taxon>
    </lineage>
</organism>
<keyword evidence="4" id="KW-0342">GTP-binding</keyword>
<dbReference type="Proteomes" id="UP000614424">
    <property type="component" value="Unassembled WGS sequence"/>
</dbReference>
<dbReference type="InterPro" id="IPR052040">
    <property type="entry name" value="GTPase/Isobutyryl-CoA_mutase"/>
</dbReference>
<dbReference type="InterPro" id="IPR027417">
    <property type="entry name" value="P-loop_NTPase"/>
</dbReference>
<reference evidence="7 8" key="1">
    <citation type="submission" date="2020-08" db="EMBL/GenBank/DDBJ databases">
        <title>Bridging the membrane lipid divide: bacteria of the FCB group superphylum have the potential to synthesize archaeal ether lipids.</title>
        <authorList>
            <person name="Villanueva L."/>
            <person name="Von Meijenfeldt F.A.B."/>
            <person name="Westbye A.B."/>
            <person name="Yadav S."/>
            <person name="Hopmans E.C."/>
            <person name="Dutilh B.E."/>
            <person name="Sinninghe Damste J.S."/>
        </authorList>
    </citation>
    <scope>NUCLEOTIDE SEQUENCE [LARGE SCALE GENOMIC DNA]</scope>
    <source>
        <strain evidence="7">NIOZ-UU47</strain>
    </source>
</reference>
<keyword evidence="6" id="KW-0175">Coiled coil</keyword>
<evidence type="ECO:0000256" key="2">
    <source>
        <dbReference type="ARBA" id="ARBA00022741"/>
    </source>
</evidence>
<dbReference type="SUPFAM" id="SSF52540">
    <property type="entry name" value="P-loop containing nucleoside triphosphate hydrolases"/>
    <property type="match status" value="1"/>
</dbReference>
<evidence type="ECO:0000313" key="7">
    <source>
        <dbReference type="EMBL" id="MBC8317531.1"/>
    </source>
</evidence>
<feature type="coiled-coil region" evidence="6">
    <location>
        <begin position="231"/>
        <end position="258"/>
    </location>
</feature>
<keyword evidence="5" id="KW-0143">Chaperone</keyword>
<dbReference type="PANTHER" id="PTHR43087">
    <property type="entry name" value="LYSINE/ARGININE/ORNITHINE TRANSPORT SYSTEM KINASE"/>
    <property type="match status" value="1"/>
</dbReference>
<keyword evidence="3" id="KW-0378">Hydrolase</keyword>
<protein>
    <submittedName>
        <fullName evidence="7">Methylmalonyl Co-A mutase-associated GTPase MeaB</fullName>
    </submittedName>
</protein>
<dbReference type="InterPro" id="IPR005129">
    <property type="entry name" value="GTPase_ArgK"/>
</dbReference>
<dbReference type="Gene3D" id="3.40.50.300">
    <property type="entry name" value="P-loop containing nucleotide triphosphate hydrolases"/>
    <property type="match status" value="1"/>
</dbReference>
<evidence type="ECO:0000256" key="3">
    <source>
        <dbReference type="ARBA" id="ARBA00022801"/>
    </source>
</evidence>
<name>A0A8J6NB30_9BACT</name>
<comment type="similarity">
    <text evidence="1">Belongs to the SIMIBI class G3E GTPase family. ArgK/MeaB subfamily.</text>
</comment>
<sequence>MAHTSLTSLLDGLAKQDPRAIGRAISIVEDNGPEADAILLSLDRDLVKNTTVLGITGPPGAGKSTLTSQIISTCRSRGERVGIIAIDPTSPLSGGAILGDRIRMMRHSLDRDVIVRSMATRGRLGGLCGAAGAAVRIMAGAGCQRIIIETVGVGQSEMDIIRLADITALVMAPGLGDDIQAMKAGLLEVADLLVINKADMAGAETLFMDMEAVAHERADKSNRPIAVCRTVASEGKGVEELLAEIAALENQHRASGEHDRRRSRSYDLEVLDWAMEMMRPHILQKIQKDSGERWGDPKLQAANILKQMKVDHDKIS</sequence>